<name>A0ACB7F164_NIBAL</name>
<evidence type="ECO:0000313" key="2">
    <source>
        <dbReference type="Proteomes" id="UP000805704"/>
    </source>
</evidence>
<dbReference type="Proteomes" id="UP000805704">
    <property type="component" value="Chromosome 19"/>
</dbReference>
<organism evidence="1 2">
    <name type="scientific">Nibea albiflora</name>
    <name type="common">Yellow drum</name>
    <name type="synonym">Corvina albiflora</name>
    <dbReference type="NCBI Taxonomy" id="240163"/>
    <lineage>
        <taxon>Eukaryota</taxon>
        <taxon>Metazoa</taxon>
        <taxon>Chordata</taxon>
        <taxon>Craniata</taxon>
        <taxon>Vertebrata</taxon>
        <taxon>Euteleostomi</taxon>
        <taxon>Actinopterygii</taxon>
        <taxon>Neopterygii</taxon>
        <taxon>Teleostei</taxon>
        <taxon>Neoteleostei</taxon>
        <taxon>Acanthomorphata</taxon>
        <taxon>Eupercaria</taxon>
        <taxon>Sciaenidae</taxon>
        <taxon>Nibea</taxon>
    </lineage>
</organism>
<gene>
    <name evidence="1" type="primary">NEU3</name>
    <name evidence="1" type="ORF">GBF38_019199</name>
</gene>
<sequence>MGNRASKSSGEEAEPLKTTLFEREPCGTTYRIPALIYLRHRHTFLAFAEKRASSADRDAKVLVMRQGALQRDGTVQVDAVRSSAAVHGDSSGPPYDEPVSRL</sequence>
<accession>A0ACB7F164</accession>
<reference evidence="1" key="1">
    <citation type="submission" date="2020-04" db="EMBL/GenBank/DDBJ databases">
        <title>A chromosome-scale assembly and high-density genetic map of the yellow drum (Nibea albiflora) genome.</title>
        <authorList>
            <person name="Xu D."/>
            <person name="Zhang W."/>
            <person name="Chen R."/>
            <person name="Tan P."/>
            <person name="Wang L."/>
            <person name="Song H."/>
            <person name="Tian L."/>
            <person name="Zhu Q."/>
            <person name="Wang B."/>
        </authorList>
    </citation>
    <scope>NUCLEOTIDE SEQUENCE</scope>
    <source>
        <strain evidence="1">ZJHYS-2018</strain>
    </source>
</reference>
<keyword evidence="2" id="KW-1185">Reference proteome</keyword>
<evidence type="ECO:0000313" key="1">
    <source>
        <dbReference type="EMBL" id="KAG8008162.1"/>
    </source>
</evidence>
<proteinExistence type="predicted"/>
<protein>
    <submittedName>
        <fullName evidence="1">Sialidase-3</fullName>
    </submittedName>
</protein>
<dbReference type="EMBL" id="CM024807">
    <property type="protein sequence ID" value="KAG8008162.1"/>
    <property type="molecule type" value="Genomic_DNA"/>
</dbReference>
<comment type="caution">
    <text evidence="1">The sequence shown here is derived from an EMBL/GenBank/DDBJ whole genome shotgun (WGS) entry which is preliminary data.</text>
</comment>